<comment type="caution">
    <text evidence="1">The sequence shown here is derived from an EMBL/GenBank/DDBJ whole genome shotgun (WGS) entry which is preliminary data.</text>
</comment>
<reference evidence="1 2" key="1">
    <citation type="submission" date="2019-12" db="EMBL/GenBank/DDBJ databases">
        <authorList>
            <person name="Alioto T."/>
            <person name="Alioto T."/>
            <person name="Gomez Garrido J."/>
        </authorList>
    </citation>
    <scope>NUCLEOTIDE SEQUENCE [LARGE SCALE GENOMIC DNA]</scope>
</reference>
<proteinExistence type="predicted"/>
<name>A0A8S0TRV2_OLEEU</name>
<dbReference type="Gramene" id="OE9A021754T1">
    <property type="protein sequence ID" value="OE9A021754C1"/>
    <property type="gene ID" value="OE9A021754"/>
</dbReference>
<organism evidence="1 2">
    <name type="scientific">Olea europaea subsp. europaea</name>
    <dbReference type="NCBI Taxonomy" id="158383"/>
    <lineage>
        <taxon>Eukaryota</taxon>
        <taxon>Viridiplantae</taxon>
        <taxon>Streptophyta</taxon>
        <taxon>Embryophyta</taxon>
        <taxon>Tracheophyta</taxon>
        <taxon>Spermatophyta</taxon>
        <taxon>Magnoliopsida</taxon>
        <taxon>eudicotyledons</taxon>
        <taxon>Gunneridae</taxon>
        <taxon>Pentapetalae</taxon>
        <taxon>asterids</taxon>
        <taxon>lamiids</taxon>
        <taxon>Lamiales</taxon>
        <taxon>Oleaceae</taxon>
        <taxon>Oleeae</taxon>
        <taxon>Olea</taxon>
    </lineage>
</organism>
<evidence type="ECO:0000313" key="1">
    <source>
        <dbReference type="EMBL" id="CAA3008808.1"/>
    </source>
</evidence>
<dbReference type="Proteomes" id="UP000594638">
    <property type="component" value="Unassembled WGS sequence"/>
</dbReference>
<sequence length="75" mass="8582">MISRCLVFVGKFGQRSSSEAEVKNMHVGMHTTKLRNLEKRLKQEKASPLLDKLVFDKIARKVVVMLPHPAPLNRQ</sequence>
<protein>
    <submittedName>
        <fullName evidence="1">Uncharacterized protein</fullName>
    </submittedName>
</protein>
<keyword evidence="2" id="KW-1185">Reference proteome</keyword>
<gene>
    <name evidence="1" type="ORF">OLEA9_A021754</name>
</gene>
<evidence type="ECO:0000313" key="2">
    <source>
        <dbReference type="Proteomes" id="UP000594638"/>
    </source>
</evidence>
<dbReference type="EMBL" id="CACTIH010007305">
    <property type="protein sequence ID" value="CAA3008808.1"/>
    <property type="molecule type" value="Genomic_DNA"/>
</dbReference>
<accession>A0A8S0TRV2</accession>
<dbReference type="AlphaFoldDB" id="A0A8S0TRV2"/>